<keyword evidence="13" id="KW-1133">Transmembrane helix</keyword>
<feature type="region of interest" description="Disordered" evidence="20">
    <location>
        <begin position="508"/>
        <end position="553"/>
    </location>
</feature>
<dbReference type="EMBL" id="KZ997248">
    <property type="protein sequence ID" value="RKO87674.1"/>
    <property type="molecule type" value="Genomic_DNA"/>
</dbReference>
<dbReference type="PANTHER" id="PTHR46025">
    <property type="entry name" value="XYLOSYLTRANSFERASE OXT"/>
    <property type="match status" value="1"/>
</dbReference>
<evidence type="ECO:0000256" key="11">
    <source>
        <dbReference type="ARBA" id="ARBA00022824"/>
    </source>
</evidence>
<evidence type="ECO:0000256" key="16">
    <source>
        <dbReference type="ARBA" id="ARBA00023157"/>
    </source>
</evidence>
<evidence type="ECO:0000256" key="20">
    <source>
        <dbReference type="SAM" id="MobiDB-lite"/>
    </source>
</evidence>
<evidence type="ECO:0000256" key="19">
    <source>
        <dbReference type="ARBA" id="ARBA00047847"/>
    </source>
</evidence>
<dbReference type="GO" id="GO:0030158">
    <property type="term" value="F:protein xylosyltransferase activity"/>
    <property type="evidence" value="ECO:0007669"/>
    <property type="project" value="UniProtKB-EC"/>
</dbReference>
<keyword evidence="16" id="KW-1015">Disulfide bond</keyword>
<keyword evidence="9" id="KW-0812">Transmembrane</keyword>
<evidence type="ECO:0000256" key="14">
    <source>
        <dbReference type="ARBA" id="ARBA00023034"/>
    </source>
</evidence>
<dbReference type="GO" id="GO:0015012">
    <property type="term" value="P:heparan sulfate proteoglycan biosynthetic process"/>
    <property type="evidence" value="ECO:0007669"/>
    <property type="project" value="UniProtKB-UniPathway"/>
</dbReference>
<evidence type="ECO:0000256" key="4">
    <source>
        <dbReference type="ARBA" id="ARBA00005093"/>
    </source>
</evidence>
<dbReference type="EC" id="2.4.2.26" evidence="6"/>
<comment type="similarity">
    <text evidence="5">Belongs to the glycosyltransferase 14 family. XylT subfamily.</text>
</comment>
<protein>
    <recommendedName>
        <fullName evidence="6">protein xylosyltransferase</fullName>
        <ecNumber evidence="6">2.4.2.26</ecNumber>
    </recommendedName>
    <alternativeName>
        <fullName evidence="18">Peptide O-xylosyltransferase</fullName>
    </alternativeName>
</protein>
<comment type="pathway">
    <text evidence="4">Glycan metabolism; heparan sulfate biosynthesis.</text>
</comment>
<evidence type="ECO:0000256" key="2">
    <source>
        <dbReference type="ARBA" id="ARBA00004648"/>
    </source>
</evidence>
<proteinExistence type="inferred from homology"/>
<evidence type="ECO:0000256" key="3">
    <source>
        <dbReference type="ARBA" id="ARBA00004840"/>
    </source>
</evidence>
<keyword evidence="7" id="KW-0328">Glycosyltransferase</keyword>
<keyword evidence="15" id="KW-0472">Membrane</keyword>
<evidence type="ECO:0000256" key="5">
    <source>
        <dbReference type="ARBA" id="ARBA00010195"/>
    </source>
</evidence>
<dbReference type="GO" id="GO:0046872">
    <property type="term" value="F:metal ion binding"/>
    <property type="evidence" value="ECO:0007669"/>
    <property type="project" value="UniProtKB-KW"/>
</dbReference>
<evidence type="ECO:0000256" key="15">
    <source>
        <dbReference type="ARBA" id="ARBA00023136"/>
    </source>
</evidence>
<dbReference type="GO" id="GO:0000139">
    <property type="term" value="C:Golgi membrane"/>
    <property type="evidence" value="ECO:0007669"/>
    <property type="project" value="UniProtKB-SubCell"/>
</dbReference>
<dbReference type="GO" id="GO:0005789">
    <property type="term" value="C:endoplasmic reticulum membrane"/>
    <property type="evidence" value="ECO:0007669"/>
    <property type="project" value="UniProtKB-SubCell"/>
</dbReference>
<dbReference type="UniPathway" id="UPA00755"/>
<evidence type="ECO:0000256" key="1">
    <source>
        <dbReference type="ARBA" id="ARBA00004323"/>
    </source>
</evidence>
<evidence type="ECO:0000256" key="10">
    <source>
        <dbReference type="ARBA" id="ARBA00022723"/>
    </source>
</evidence>
<comment type="pathway">
    <text evidence="3">Glycan metabolism; chondroitin sulfate biosynthesis.</text>
</comment>
<dbReference type="Pfam" id="PF02485">
    <property type="entry name" value="Branch"/>
    <property type="match status" value="1"/>
</dbReference>
<dbReference type="GO" id="GO:0050650">
    <property type="term" value="P:chondroitin sulfate proteoglycan biosynthetic process"/>
    <property type="evidence" value="ECO:0007669"/>
    <property type="project" value="TreeGrafter"/>
</dbReference>
<name>A0A4P9W5X0_9FUNG</name>
<evidence type="ECO:0000256" key="9">
    <source>
        <dbReference type="ARBA" id="ARBA00022692"/>
    </source>
</evidence>
<evidence type="ECO:0000256" key="18">
    <source>
        <dbReference type="ARBA" id="ARBA00042865"/>
    </source>
</evidence>
<dbReference type="UniPathway" id="UPA00756"/>
<evidence type="ECO:0000256" key="13">
    <source>
        <dbReference type="ARBA" id="ARBA00022989"/>
    </source>
</evidence>
<feature type="compositionally biased region" description="Acidic residues" evidence="20">
    <location>
        <begin position="532"/>
        <end position="546"/>
    </location>
</feature>
<keyword evidence="14" id="KW-0333">Golgi apparatus</keyword>
<evidence type="ECO:0000256" key="7">
    <source>
        <dbReference type="ARBA" id="ARBA00022676"/>
    </source>
</evidence>
<keyword evidence="17" id="KW-0325">Glycoprotein</keyword>
<evidence type="ECO:0000256" key="6">
    <source>
        <dbReference type="ARBA" id="ARBA00011972"/>
    </source>
</evidence>
<keyword evidence="10" id="KW-0479">Metal-binding</keyword>
<dbReference type="PANTHER" id="PTHR46025:SF3">
    <property type="entry name" value="XYLOSYLTRANSFERASE OXT"/>
    <property type="match status" value="1"/>
</dbReference>
<keyword evidence="11" id="KW-0256">Endoplasmic reticulum</keyword>
<evidence type="ECO:0000256" key="17">
    <source>
        <dbReference type="ARBA" id="ARBA00023180"/>
    </source>
</evidence>
<evidence type="ECO:0000256" key="12">
    <source>
        <dbReference type="ARBA" id="ARBA00022968"/>
    </source>
</evidence>
<sequence length="553" mass="61591">MHSCDGSGGNVCLTLSVSVYLRFQRLRVQPGVPQLIITSPATTHTSAPAETTIASATTLPASTTSISSSLPTPTPDPPRVLGHEATAALASAVQWRAFAATGFDFCSILDNATFDALVPIAPLGGSVAEVNPTKDEFARLIDREAKRAYDFLLKKNDSLDKVDVLRLACYMTAEGANVLSNITQTRLLVSLDPPSYFGNLIPSIFPPEPSTPSIIPSPRRHYPLAYLLMIHDLKKLLNYKLLIEQIDDGSAVILIHVDSRAPELKQTMSDWLKERDGDGPVENVFVARTSFQGSWGHASLVWMQLSGDWPLRTGWEIARILDSDKKRGMEFIEHPGDSAGRLVRPHLLRTNSSSVEYAMWHPAKAGLAFWPFPSFSMCKQYQWMILSRRAIEFLRSDPVALNILAFVEHTWIPDEAYFCLVFSNVPAFSQKVIPKAFRYLRFPGGKMHPAELDITESSRSDLAVESPDVDPRYFFLRKVVPVNVPDFIEWIRINHIDKHDWRSPEEKAAGRWRNATGVASLEVGDGHRLGSEDDEDDEVDDVDEDISPQSSRP</sequence>
<dbReference type="OrthoDB" id="2019572at2759"/>
<dbReference type="AlphaFoldDB" id="A0A4P9W5X0"/>
<evidence type="ECO:0000313" key="22">
    <source>
        <dbReference type="Proteomes" id="UP000269721"/>
    </source>
</evidence>
<dbReference type="Proteomes" id="UP000269721">
    <property type="component" value="Unassembled WGS sequence"/>
</dbReference>
<evidence type="ECO:0000313" key="21">
    <source>
        <dbReference type="EMBL" id="RKO87674.1"/>
    </source>
</evidence>
<dbReference type="InterPro" id="IPR043538">
    <property type="entry name" value="XYLT"/>
</dbReference>
<organism evidence="21 22">
    <name type="scientific">Blyttiomyces helicus</name>
    <dbReference type="NCBI Taxonomy" id="388810"/>
    <lineage>
        <taxon>Eukaryota</taxon>
        <taxon>Fungi</taxon>
        <taxon>Fungi incertae sedis</taxon>
        <taxon>Chytridiomycota</taxon>
        <taxon>Chytridiomycota incertae sedis</taxon>
        <taxon>Chytridiomycetes</taxon>
        <taxon>Chytridiomycetes incertae sedis</taxon>
        <taxon>Blyttiomyces</taxon>
    </lineage>
</organism>
<dbReference type="InterPro" id="IPR003406">
    <property type="entry name" value="Glyco_trans_14"/>
</dbReference>
<keyword evidence="8" id="KW-0808">Transferase</keyword>
<keyword evidence="22" id="KW-1185">Reference proteome</keyword>
<accession>A0A4P9W5X0</accession>
<gene>
    <name evidence="21" type="ORF">BDK51DRAFT_34612</name>
</gene>
<comment type="subcellular location">
    <subcellularLocation>
        <location evidence="2">Endoplasmic reticulum membrane</location>
        <topology evidence="2">Single-pass type II membrane protein</topology>
    </subcellularLocation>
    <subcellularLocation>
        <location evidence="1">Golgi apparatus membrane</location>
        <topology evidence="1">Single-pass type II membrane protein</topology>
    </subcellularLocation>
</comment>
<reference evidence="22" key="1">
    <citation type="journal article" date="2018" name="Nat. Microbiol.">
        <title>Leveraging single-cell genomics to expand the fungal tree of life.</title>
        <authorList>
            <person name="Ahrendt S.R."/>
            <person name="Quandt C.A."/>
            <person name="Ciobanu D."/>
            <person name="Clum A."/>
            <person name="Salamov A."/>
            <person name="Andreopoulos B."/>
            <person name="Cheng J.F."/>
            <person name="Woyke T."/>
            <person name="Pelin A."/>
            <person name="Henrissat B."/>
            <person name="Reynolds N.K."/>
            <person name="Benny G.L."/>
            <person name="Smith M.E."/>
            <person name="James T.Y."/>
            <person name="Grigoriev I.V."/>
        </authorList>
    </citation>
    <scope>NUCLEOTIDE SEQUENCE [LARGE SCALE GENOMIC DNA]</scope>
</reference>
<evidence type="ECO:0000256" key="8">
    <source>
        <dbReference type="ARBA" id="ARBA00022679"/>
    </source>
</evidence>
<keyword evidence="12" id="KW-0735">Signal-anchor</keyword>
<comment type="catalytic activity">
    <reaction evidence="19">
        <text>UDP-alpha-D-xylose + L-seryl-[protein] = 3-O-(beta-D-xylosyl)-L-seryl-[protein] + UDP + H(+)</text>
        <dbReference type="Rhea" id="RHEA:50192"/>
        <dbReference type="Rhea" id="RHEA-COMP:9863"/>
        <dbReference type="Rhea" id="RHEA-COMP:12567"/>
        <dbReference type="ChEBI" id="CHEBI:15378"/>
        <dbReference type="ChEBI" id="CHEBI:29999"/>
        <dbReference type="ChEBI" id="CHEBI:57632"/>
        <dbReference type="ChEBI" id="CHEBI:58223"/>
        <dbReference type="ChEBI" id="CHEBI:132085"/>
        <dbReference type="EC" id="2.4.2.26"/>
    </reaction>
</comment>